<dbReference type="InterPro" id="IPR011006">
    <property type="entry name" value="CheY-like_superfamily"/>
</dbReference>
<dbReference type="SUPFAM" id="SSF52172">
    <property type="entry name" value="CheY-like"/>
    <property type="match status" value="1"/>
</dbReference>
<dbReference type="AlphaFoldDB" id="E0ULU2"/>
<feature type="domain" description="Response regulatory" evidence="2">
    <location>
        <begin position="3"/>
        <end position="130"/>
    </location>
</feature>
<dbReference type="PANTHER" id="PTHR44520:SF2">
    <property type="entry name" value="RESPONSE REGULATOR RCP1"/>
    <property type="match status" value="1"/>
</dbReference>
<dbReference type="Gene3D" id="3.40.50.2300">
    <property type="match status" value="1"/>
</dbReference>
<evidence type="ECO:0000259" key="2">
    <source>
        <dbReference type="PROSITE" id="PS50110"/>
    </source>
</evidence>
<dbReference type="OrthoDB" id="9793918at2"/>
<name>E0ULU2_GLOV7</name>
<dbReference type="Pfam" id="PF00072">
    <property type="entry name" value="Response_reg"/>
    <property type="match status" value="1"/>
</dbReference>
<dbReference type="CDD" id="cd17557">
    <property type="entry name" value="REC_Rcp-like"/>
    <property type="match status" value="1"/>
</dbReference>
<feature type="modified residue" description="4-aspartylphosphate" evidence="1">
    <location>
        <position position="63"/>
    </location>
</feature>
<keyword evidence="3" id="KW-0614">Plasmid</keyword>
<dbReference type="RefSeq" id="WP_013334672.1">
    <property type="nucleotide sequence ID" value="NC_014533.1"/>
</dbReference>
<evidence type="ECO:0000313" key="4">
    <source>
        <dbReference type="Proteomes" id="UP000008206"/>
    </source>
</evidence>
<reference evidence="4" key="1">
    <citation type="journal article" date="2011" name="MBio">
        <title>Novel metabolic attributes of the genus Cyanothece, comprising a group of unicellular nitrogen-fixing Cyanobacteria.</title>
        <authorList>
            <person name="Bandyopadhyay A."/>
            <person name="Elvitigala T."/>
            <person name="Welsh E."/>
            <person name="Stockel J."/>
            <person name="Liberton M."/>
            <person name="Min H."/>
            <person name="Sherman L.A."/>
            <person name="Pakrasi H.B."/>
        </authorList>
    </citation>
    <scope>NUCLEOTIDE SEQUENCE [LARGE SCALE GENOMIC DNA]</scope>
    <source>
        <strain evidence="4">PCC 7822</strain>
        <plasmid evidence="4">Cy782201</plasmid>
    </source>
</reference>
<dbReference type="InterPro" id="IPR052893">
    <property type="entry name" value="TCS_response_regulator"/>
</dbReference>
<dbReference type="KEGG" id="cyj:Cyan7822_6082"/>
<dbReference type="SMART" id="SM00448">
    <property type="entry name" value="REC"/>
    <property type="match status" value="1"/>
</dbReference>
<evidence type="ECO:0000313" key="3">
    <source>
        <dbReference type="EMBL" id="ADN17922.1"/>
    </source>
</evidence>
<dbReference type="Proteomes" id="UP000008206">
    <property type="component" value="Plasmid Cy782201"/>
</dbReference>
<gene>
    <name evidence="3" type="ordered locus">Cyan7822_6082</name>
</gene>
<dbReference type="EMBL" id="CP002199">
    <property type="protein sequence ID" value="ADN17922.1"/>
    <property type="molecule type" value="Genomic_DNA"/>
</dbReference>
<dbReference type="PANTHER" id="PTHR44520">
    <property type="entry name" value="RESPONSE REGULATOR RCP1-RELATED"/>
    <property type="match status" value="1"/>
</dbReference>
<sequence>MIHFLLVEDDEVDVLKVKRAFRNNHITHPLYIAKNGKEALFWLRSKNGKPPIVPQHGLLTLLDLNMPEMTGIEFLQELRSDVNLKKIPVIVLTVSESEQDLLKAYNLNVAGYILKSMTFESFSQAIITINNYWSLNLLL</sequence>
<proteinExistence type="predicted"/>
<dbReference type="GO" id="GO:0000160">
    <property type="term" value="P:phosphorelay signal transduction system"/>
    <property type="evidence" value="ECO:0007669"/>
    <property type="project" value="InterPro"/>
</dbReference>
<accession>E0ULU2</accession>
<keyword evidence="1" id="KW-0597">Phosphoprotein</keyword>
<dbReference type="HOGENOM" id="CLU_000445_69_17_3"/>
<dbReference type="PROSITE" id="PS50110">
    <property type="entry name" value="RESPONSE_REGULATORY"/>
    <property type="match status" value="1"/>
</dbReference>
<organism evidence="3 4">
    <name type="scientific">Gloeothece verrucosa (strain PCC 7822)</name>
    <name type="common">Cyanothece sp. (strain PCC 7822)</name>
    <dbReference type="NCBI Taxonomy" id="497965"/>
    <lineage>
        <taxon>Bacteria</taxon>
        <taxon>Bacillati</taxon>
        <taxon>Cyanobacteriota</taxon>
        <taxon>Cyanophyceae</taxon>
        <taxon>Oscillatoriophycideae</taxon>
        <taxon>Chroococcales</taxon>
        <taxon>Aphanothecaceae</taxon>
        <taxon>Gloeothece</taxon>
        <taxon>Gloeothece verrucosa</taxon>
    </lineage>
</organism>
<protein>
    <submittedName>
        <fullName evidence="3">Response regulator receiver protein</fullName>
    </submittedName>
</protein>
<geneLocation type="plasmid" evidence="3 4">
    <name>Cy782201</name>
</geneLocation>
<dbReference type="InterPro" id="IPR001789">
    <property type="entry name" value="Sig_transdc_resp-reg_receiver"/>
</dbReference>
<evidence type="ECO:0000256" key="1">
    <source>
        <dbReference type="PROSITE-ProRule" id="PRU00169"/>
    </source>
</evidence>
<keyword evidence="4" id="KW-1185">Reference proteome</keyword>